<dbReference type="InterPro" id="IPR038279">
    <property type="entry name" value="Ndc10_dom2_sf"/>
</dbReference>
<name>A0A4Y9ZHX4_9AGAM</name>
<dbReference type="InterPro" id="IPR031872">
    <property type="entry name" value="NDC10_II"/>
</dbReference>
<dbReference type="EMBL" id="SFCI01002355">
    <property type="protein sequence ID" value="TFY74024.1"/>
    <property type="molecule type" value="Genomic_DNA"/>
</dbReference>
<evidence type="ECO:0000313" key="3">
    <source>
        <dbReference type="Proteomes" id="UP000298061"/>
    </source>
</evidence>
<dbReference type="Proteomes" id="UP000298061">
    <property type="component" value="Unassembled WGS sequence"/>
</dbReference>
<dbReference type="Gene3D" id="1.10.443.20">
    <property type="entry name" value="Centromere DNA-binding protein complex CBF3 subunit, domain 2"/>
    <property type="match status" value="1"/>
</dbReference>
<organism evidence="2 3">
    <name type="scientific">Hericium alpestre</name>
    <dbReference type="NCBI Taxonomy" id="135208"/>
    <lineage>
        <taxon>Eukaryota</taxon>
        <taxon>Fungi</taxon>
        <taxon>Dikarya</taxon>
        <taxon>Basidiomycota</taxon>
        <taxon>Agaricomycotina</taxon>
        <taxon>Agaricomycetes</taxon>
        <taxon>Russulales</taxon>
        <taxon>Hericiaceae</taxon>
        <taxon>Hericium</taxon>
    </lineage>
</organism>
<dbReference type="Pfam" id="PF16787">
    <property type="entry name" value="NDC10_II"/>
    <property type="match status" value="1"/>
</dbReference>
<evidence type="ECO:0000313" key="2">
    <source>
        <dbReference type="EMBL" id="TFY74024.1"/>
    </source>
</evidence>
<proteinExistence type="predicted"/>
<dbReference type="AlphaFoldDB" id="A0A4Y9ZHX4"/>
<gene>
    <name evidence="2" type="ORF">EWM64_g9990</name>
</gene>
<keyword evidence="3" id="KW-1185">Reference proteome</keyword>
<evidence type="ECO:0000259" key="1">
    <source>
        <dbReference type="Pfam" id="PF16787"/>
    </source>
</evidence>
<sequence>MPADSAAFERLEMESHSLHLELSTCLHADTTTGAKYQAIYNNYIKWWAANAPDLLAKHEIEAVIPALLITAMKVSFFLQHEITREKRKHGSNETIAGSSLGMSHISGVINALEKNCKNFEHMYKQDPEAQKKLRDDARISEIERSVRHNEPRCNETANALKAGGTSSDAYTPQDLQKCSLWCLSTSRTADQVFLHLRDRAMLLVSAGTAFRGDSTRNLEWSDLFITQAPMPDISPDSQLQVLGILSDNAKHNQQGRVDEHGLIRHRLVKLCPVGALAWYFWAYFHVLSKPMPDFTPDFNDKEFGEFGRRDWYSYHLFYGKDISKGMTYENHHQRMKHMHLENDISISKVTHASRHYGAQNTRSYGASIASTKAMGG</sequence>
<accession>A0A4Y9ZHX4</accession>
<dbReference type="STRING" id="135208.A0A4Y9ZHX4"/>
<dbReference type="GO" id="GO:0003677">
    <property type="term" value="F:DNA binding"/>
    <property type="evidence" value="ECO:0007669"/>
    <property type="project" value="InterPro"/>
</dbReference>
<protein>
    <recommendedName>
        <fullName evidence="1">Ndc10 domain-containing protein</fullName>
    </recommendedName>
</protein>
<dbReference type="OrthoDB" id="2649303at2759"/>
<comment type="caution">
    <text evidence="2">The sequence shown here is derived from an EMBL/GenBank/DDBJ whole genome shotgun (WGS) entry which is preliminary data.</text>
</comment>
<reference evidence="2 3" key="1">
    <citation type="submission" date="2019-02" db="EMBL/GenBank/DDBJ databases">
        <title>Genome sequencing of the rare red list fungi Hericium alpestre (H. flagellum).</title>
        <authorList>
            <person name="Buettner E."/>
            <person name="Kellner H."/>
        </authorList>
    </citation>
    <scope>NUCLEOTIDE SEQUENCE [LARGE SCALE GENOMIC DNA]</scope>
    <source>
        <strain evidence="2 3">DSM 108284</strain>
    </source>
</reference>
<feature type="domain" description="Ndc10" evidence="1">
    <location>
        <begin position="177"/>
        <end position="360"/>
    </location>
</feature>